<dbReference type="AlphaFoldDB" id="A0A6A4HEL5"/>
<sequence>MMIMTRNRKEFLVHAPQDAQTILNILFQLLDFRELPSKVRSRFTKVLADVCGTSKLYPQYLSLGKFDVRKNGIWVDGGSYGDVWKDKLEGQVVSIKIPRISARDWKDLLSDWSREVIIWSQLSHPNVLPLYGIYYVEHSEASQACMVSPWMDHGNILQFFKSSSSAGVNRLSLVLDIACGIKYLHQCGLVHGDLKAVNILVTPSRRACLMDFGLAALAASQITTSTPYAHLGGTLPWQSPEIINHDTGNSREGDMYAFASVCYEVFTGKTPFCETSNIPELKIMMKVLAGERPDRPGSTELNDTVWSCMQDCWKKKPAERPTADDAVSRISAMPELSGIVRPDEGWDEELGRKLRSSLRNNPLLPSIEQLREMLPNFRPTTPMPVAIDKLEGSN</sequence>
<keyword evidence="3" id="KW-1185">Reference proteome</keyword>
<protein>
    <submittedName>
        <fullName evidence="2">Kinase-like protein</fullName>
    </submittedName>
</protein>
<dbReference type="EMBL" id="ML769529">
    <property type="protein sequence ID" value="KAE9395534.1"/>
    <property type="molecule type" value="Genomic_DNA"/>
</dbReference>
<dbReference type="GO" id="GO:0004674">
    <property type="term" value="F:protein serine/threonine kinase activity"/>
    <property type="evidence" value="ECO:0007669"/>
    <property type="project" value="TreeGrafter"/>
</dbReference>
<dbReference type="Pfam" id="PF07714">
    <property type="entry name" value="PK_Tyr_Ser-Thr"/>
    <property type="match status" value="1"/>
</dbReference>
<feature type="domain" description="Protein kinase" evidence="1">
    <location>
        <begin position="69"/>
        <end position="336"/>
    </location>
</feature>
<dbReference type="PRINTS" id="PR00109">
    <property type="entry name" value="TYRKINASE"/>
</dbReference>
<evidence type="ECO:0000313" key="3">
    <source>
        <dbReference type="Proteomes" id="UP000799118"/>
    </source>
</evidence>
<dbReference type="OrthoDB" id="4062651at2759"/>
<dbReference type="SMART" id="SM00220">
    <property type="entry name" value="S_TKc"/>
    <property type="match status" value="1"/>
</dbReference>
<dbReference type="GO" id="GO:0005524">
    <property type="term" value="F:ATP binding"/>
    <property type="evidence" value="ECO:0007669"/>
    <property type="project" value="InterPro"/>
</dbReference>
<dbReference type="InterPro" id="IPR001245">
    <property type="entry name" value="Ser-Thr/Tyr_kinase_cat_dom"/>
</dbReference>
<name>A0A6A4HEL5_9AGAR</name>
<reference evidence="2" key="1">
    <citation type="journal article" date="2019" name="Environ. Microbiol.">
        <title>Fungal ecological strategies reflected in gene transcription - a case study of two litter decomposers.</title>
        <authorList>
            <person name="Barbi F."/>
            <person name="Kohler A."/>
            <person name="Barry K."/>
            <person name="Baskaran P."/>
            <person name="Daum C."/>
            <person name="Fauchery L."/>
            <person name="Ihrmark K."/>
            <person name="Kuo A."/>
            <person name="LaButti K."/>
            <person name="Lipzen A."/>
            <person name="Morin E."/>
            <person name="Grigoriev I.V."/>
            <person name="Henrissat B."/>
            <person name="Lindahl B."/>
            <person name="Martin F."/>
        </authorList>
    </citation>
    <scope>NUCLEOTIDE SEQUENCE</scope>
    <source>
        <strain evidence="2">JB14</strain>
    </source>
</reference>
<keyword evidence="2" id="KW-0808">Transferase</keyword>
<accession>A0A6A4HEL5</accession>
<dbReference type="InterPro" id="IPR000719">
    <property type="entry name" value="Prot_kinase_dom"/>
</dbReference>
<evidence type="ECO:0000259" key="1">
    <source>
        <dbReference type="PROSITE" id="PS50011"/>
    </source>
</evidence>
<dbReference type="PROSITE" id="PS50011">
    <property type="entry name" value="PROTEIN_KINASE_DOM"/>
    <property type="match status" value="1"/>
</dbReference>
<dbReference type="PROSITE" id="PS00108">
    <property type="entry name" value="PROTEIN_KINASE_ST"/>
    <property type="match status" value="1"/>
</dbReference>
<dbReference type="PANTHER" id="PTHR44329">
    <property type="entry name" value="SERINE/THREONINE-PROTEIN KINASE TNNI3K-RELATED"/>
    <property type="match status" value="1"/>
</dbReference>
<dbReference type="InterPro" id="IPR008271">
    <property type="entry name" value="Ser/Thr_kinase_AS"/>
</dbReference>
<dbReference type="InterPro" id="IPR011009">
    <property type="entry name" value="Kinase-like_dom_sf"/>
</dbReference>
<evidence type="ECO:0000313" key="2">
    <source>
        <dbReference type="EMBL" id="KAE9395534.1"/>
    </source>
</evidence>
<dbReference type="Proteomes" id="UP000799118">
    <property type="component" value="Unassembled WGS sequence"/>
</dbReference>
<proteinExistence type="predicted"/>
<dbReference type="InterPro" id="IPR051681">
    <property type="entry name" value="Ser/Thr_Kinases-Pseudokinases"/>
</dbReference>
<keyword evidence="2" id="KW-0418">Kinase</keyword>
<dbReference type="SUPFAM" id="SSF56112">
    <property type="entry name" value="Protein kinase-like (PK-like)"/>
    <property type="match status" value="1"/>
</dbReference>
<dbReference type="Gene3D" id="1.10.510.10">
    <property type="entry name" value="Transferase(Phosphotransferase) domain 1"/>
    <property type="match status" value="1"/>
</dbReference>
<organism evidence="2 3">
    <name type="scientific">Gymnopus androsaceus JB14</name>
    <dbReference type="NCBI Taxonomy" id="1447944"/>
    <lineage>
        <taxon>Eukaryota</taxon>
        <taxon>Fungi</taxon>
        <taxon>Dikarya</taxon>
        <taxon>Basidiomycota</taxon>
        <taxon>Agaricomycotina</taxon>
        <taxon>Agaricomycetes</taxon>
        <taxon>Agaricomycetidae</taxon>
        <taxon>Agaricales</taxon>
        <taxon>Marasmiineae</taxon>
        <taxon>Omphalotaceae</taxon>
        <taxon>Gymnopus</taxon>
    </lineage>
</organism>
<gene>
    <name evidence="2" type="ORF">BT96DRAFT_861779</name>
</gene>